<protein>
    <recommendedName>
        <fullName evidence="3">Class I SAM-dependent methyltransferase</fullName>
    </recommendedName>
</protein>
<dbReference type="Proteomes" id="UP000249645">
    <property type="component" value="Unassembled WGS sequence"/>
</dbReference>
<sequence length="262" mass="31178">MKLKKDRVKSLRELFYSHEGRLVHKWDHYFEIYEKYFLKYVGKKLNILEIGISHGGSIELWKKYFGNEVNIYAIDINPQCLKFEEDNVKIFIGSQEDKVFLEKIFNELPELDIVIDDGGHTMNQQIISFEHLYSKVREGGVYLVEDTHTSYWYEFHGGLKNKNSFIEYSKDMIDSLYEWHLPADNSLNVNEITKHINSISFYDSIVVFEKRKRSPPFHIKKGEETIISYEAKELKRKNLFIKIKEFFVGGNQTFRHNDRGRL</sequence>
<gene>
    <name evidence="1" type="ORF">DI598_09815</name>
</gene>
<comment type="caution">
    <text evidence="1">The sequence shown here is derived from an EMBL/GenBank/DDBJ whole genome shotgun (WGS) entry which is preliminary data.</text>
</comment>
<organism evidence="1 2">
    <name type="scientific">Pseudopedobacter saltans</name>
    <dbReference type="NCBI Taxonomy" id="151895"/>
    <lineage>
        <taxon>Bacteria</taxon>
        <taxon>Pseudomonadati</taxon>
        <taxon>Bacteroidota</taxon>
        <taxon>Sphingobacteriia</taxon>
        <taxon>Sphingobacteriales</taxon>
        <taxon>Sphingobacteriaceae</taxon>
        <taxon>Pseudopedobacter</taxon>
    </lineage>
</organism>
<evidence type="ECO:0008006" key="3">
    <source>
        <dbReference type="Google" id="ProtNLM"/>
    </source>
</evidence>
<dbReference type="EMBL" id="QFOI01000157">
    <property type="protein sequence ID" value="PZP48618.1"/>
    <property type="molecule type" value="Genomic_DNA"/>
</dbReference>
<evidence type="ECO:0000313" key="2">
    <source>
        <dbReference type="Proteomes" id="UP000249645"/>
    </source>
</evidence>
<dbReference type="InterPro" id="IPR029063">
    <property type="entry name" value="SAM-dependent_MTases_sf"/>
</dbReference>
<proteinExistence type="predicted"/>
<name>A0A2W5EZJ3_9SPHI</name>
<dbReference type="SUPFAM" id="SSF53335">
    <property type="entry name" value="S-adenosyl-L-methionine-dependent methyltransferases"/>
    <property type="match status" value="1"/>
</dbReference>
<dbReference type="AlphaFoldDB" id="A0A2W5EZJ3"/>
<dbReference type="Gene3D" id="3.40.50.150">
    <property type="entry name" value="Vaccinia Virus protein VP39"/>
    <property type="match status" value="1"/>
</dbReference>
<reference evidence="1 2" key="1">
    <citation type="submission" date="2017-11" db="EMBL/GenBank/DDBJ databases">
        <title>Infants hospitalized years apart are colonized by the same room-sourced microbial strains.</title>
        <authorList>
            <person name="Brooks B."/>
            <person name="Olm M.R."/>
            <person name="Firek B.A."/>
            <person name="Baker R."/>
            <person name="Thomas B.C."/>
            <person name="Morowitz M.J."/>
            <person name="Banfield J.F."/>
        </authorList>
    </citation>
    <scope>NUCLEOTIDE SEQUENCE [LARGE SCALE GENOMIC DNA]</scope>
    <source>
        <strain evidence="1">S2_009_000_R2_76</strain>
    </source>
</reference>
<accession>A0A2W5EZJ3</accession>
<evidence type="ECO:0000313" key="1">
    <source>
        <dbReference type="EMBL" id="PZP48618.1"/>
    </source>
</evidence>